<sequence>MHMYAHIQLQGVFKLHNRSYHDRHRVIRDAVKTAINSGLLKAPSKRNVETCIAYPNYAELDVAWSKKVQEAAEVASTGIGETSASIAATSAGVVVSANEEAISHCRVRQDTVIVNLRQFHIEKPGKENWLSYQIRPLNEHFVDLLSEKLLARKQPWHNHIFIVLVDPEEGLSCPQDFDMKRVNEYKYYVLGGNHTATAKLKAYKKFTIPNETFLLCSCFVYVGLTLLEARIIATDDNADQQFRLKMSNIQKIEYWHQRFLRKVASGRRSSRSNLLPRLLK</sequence>
<dbReference type="AlphaFoldDB" id="A0ABD3IHE8"/>
<reference evidence="1 2" key="1">
    <citation type="submission" date="2024-09" db="EMBL/GenBank/DDBJ databases">
        <title>Chromosome-scale assembly of Riccia sorocarpa.</title>
        <authorList>
            <person name="Paukszto L."/>
        </authorList>
    </citation>
    <scope>NUCLEOTIDE SEQUENCE [LARGE SCALE GENOMIC DNA]</scope>
    <source>
        <strain evidence="1">LP-2024</strain>
        <tissue evidence="1">Aerial parts of the thallus</tissue>
    </source>
</reference>
<gene>
    <name evidence="1" type="ORF">R1sor_018961</name>
</gene>
<evidence type="ECO:0000313" key="1">
    <source>
        <dbReference type="EMBL" id="KAL3700939.1"/>
    </source>
</evidence>
<protein>
    <submittedName>
        <fullName evidence="1">Uncharacterized protein</fullName>
    </submittedName>
</protein>
<evidence type="ECO:0000313" key="2">
    <source>
        <dbReference type="Proteomes" id="UP001633002"/>
    </source>
</evidence>
<organism evidence="1 2">
    <name type="scientific">Riccia sorocarpa</name>
    <dbReference type="NCBI Taxonomy" id="122646"/>
    <lineage>
        <taxon>Eukaryota</taxon>
        <taxon>Viridiplantae</taxon>
        <taxon>Streptophyta</taxon>
        <taxon>Embryophyta</taxon>
        <taxon>Marchantiophyta</taxon>
        <taxon>Marchantiopsida</taxon>
        <taxon>Marchantiidae</taxon>
        <taxon>Marchantiales</taxon>
        <taxon>Ricciaceae</taxon>
        <taxon>Riccia</taxon>
    </lineage>
</organism>
<dbReference type="EMBL" id="JBJQOH010000001">
    <property type="protein sequence ID" value="KAL3700939.1"/>
    <property type="molecule type" value="Genomic_DNA"/>
</dbReference>
<name>A0ABD3IHE8_9MARC</name>
<dbReference type="Proteomes" id="UP001633002">
    <property type="component" value="Unassembled WGS sequence"/>
</dbReference>
<proteinExistence type="predicted"/>
<comment type="caution">
    <text evidence="1">The sequence shown here is derived from an EMBL/GenBank/DDBJ whole genome shotgun (WGS) entry which is preliminary data.</text>
</comment>
<accession>A0ABD3IHE8</accession>
<keyword evidence="2" id="KW-1185">Reference proteome</keyword>